<reference evidence="1 2" key="1">
    <citation type="submission" date="2017-08" db="EMBL/GenBank/DDBJ databases">
        <title>Reclassification of Bisgaard taxon 37 and 44.</title>
        <authorList>
            <person name="Christensen H."/>
        </authorList>
    </citation>
    <scope>NUCLEOTIDE SEQUENCE [LARGE SCALE GENOMIC DNA]</scope>
    <source>
        <strain evidence="1 2">B96_3</strain>
    </source>
</reference>
<dbReference type="PANTHER" id="PTHR47751">
    <property type="entry name" value="SUPERFAMILY HYDROLASE, PUTATIVE (AFU_ORTHOLOGUE AFUA_2G16580)-RELATED"/>
    <property type="match status" value="1"/>
</dbReference>
<dbReference type="AlphaFoldDB" id="A0A3A1Y157"/>
<dbReference type="RefSeq" id="WP_119525625.1">
    <property type="nucleotide sequence ID" value="NZ_NRHC01000102.1"/>
</dbReference>
<comment type="caution">
    <text evidence="1">The sequence shown here is derived from an EMBL/GenBank/DDBJ whole genome shotgun (WGS) entry which is preliminary data.</text>
</comment>
<gene>
    <name evidence="1" type="ORF">CKF54_06900</name>
</gene>
<dbReference type="Proteomes" id="UP000265691">
    <property type="component" value="Unassembled WGS sequence"/>
</dbReference>
<dbReference type="InterPro" id="IPR051411">
    <property type="entry name" value="Polyketide_trans_af380"/>
</dbReference>
<keyword evidence="2" id="KW-1185">Reference proteome</keyword>
<protein>
    <recommendedName>
        <fullName evidence="3">Alpha/beta hydrolase family protein</fullName>
    </recommendedName>
</protein>
<name>A0A3A1Y157_9GAMM</name>
<dbReference type="Gene3D" id="1.10.10.800">
    <property type="match status" value="1"/>
</dbReference>
<dbReference type="OrthoDB" id="9805123at2"/>
<dbReference type="SUPFAM" id="SSF53474">
    <property type="entry name" value="alpha/beta-Hydrolases"/>
    <property type="match status" value="1"/>
</dbReference>
<evidence type="ECO:0000313" key="1">
    <source>
        <dbReference type="EMBL" id="RIY31315.1"/>
    </source>
</evidence>
<sequence>MRTQDAQANQISYNAYYLDQDGKVAEAAPLRTVDADTPNLPPVIKEFADYYRTDRGFHPRSINSNGSWATVMPMSYMNTRLMNYAQDIKVPTLIITGEVAHSRYFSERAFAKLSGTNDKELVIVPGANHVDLYDLVSGKLPMQKFVDFFNQKLNNN</sequence>
<dbReference type="PANTHER" id="PTHR47751:SF1">
    <property type="entry name" value="SUPERFAMILY HYDROLASE, PUTATIVE (AFU_ORTHOLOGUE AFUA_2G16580)-RELATED"/>
    <property type="match status" value="1"/>
</dbReference>
<dbReference type="InterPro" id="IPR029058">
    <property type="entry name" value="AB_hydrolase_fold"/>
</dbReference>
<proteinExistence type="predicted"/>
<accession>A0A3A1Y157</accession>
<evidence type="ECO:0000313" key="2">
    <source>
        <dbReference type="Proteomes" id="UP000265691"/>
    </source>
</evidence>
<organism evidence="1 2">
    <name type="scientific">Psittacicella hinzii</name>
    <dbReference type="NCBI Taxonomy" id="2028575"/>
    <lineage>
        <taxon>Bacteria</taxon>
        <taxon>Pseudomonadati</taxon>
        <taxon>Pseudomonadota</taxon>
        <taxon>Gammaproteobacteria</taxon>
        <taxon>Pasteurellales</taxon>
        <taxon>Psittacicellaceae</taxon>
        <taxon>Psittacicella</taxon>
    </lineage>
</organism>
<evidence type="ECO:0008006" key="3">
    <source>
        <dbReference type="Google" id="ProtNLM"/>
    </source>
</evidence>
<dbReference type="EMBL" id="NRHC01000102">
    <property type="protein sequence ID" value="RIY31315.1"/>
    <property type="molecule type" value="Genomic_DNA"/>
</dbReference>